<organism evidence="1 2">
    <name type="scientific">Pseudomonas bharatica CSV86</name>
    <dbReference type="NCBI Taxonomy" id="1005395"/>
    <lineage>
        <taxon>Bacteria</taxon>
        <taxon>Pseudomonadati</taxon>
        <taxon>Pseudomonadota</taxon>
        <taxon>Gammaproteobacteria</taxon>
        <taxon>Pseudomonadales</taxon>
        <taxon>Pseudomonadaceae</taxon>
        <taxon>Pseudomonas</taxon>
        <taxon>Pseudomonas bharatica</taxon>
    </lineage>
</organism>
<dbReference type="EMBL" id="AMWJ02000002">
    <property type="protein sequence ID" value="NNJ17275.1"/>
    <property type="molecule type" value="Genomic_DNA"/>
</dbReference>
<comment type="caution">
    <text evidence="1">The sequence shown here is derived from an EMBL/GenBank/DDBJ whole genome shotgun (WGS) entry which is preliminary data.</text>
</comment>
<dbReference type="RefSeq" id="WP_170394975.1">
    <property type="nucleotide sequence ID" value="NZ_AMWJ02000002.1"/>
</dbReference>
<protein>
    <submittedName>
        <fullName evidence="1">Uncharacterized protein</fullName>
    </submittedName>
</protein>
<evidence type="ECO:0000313" key="1">
    <source>
        <dbReference type="EMBL" id="NNJ17275.1"/>
    </source>
</evidence>
<reference evidence="1 2" key="1">
    <citation type="journal article" date="2013" name="Genome Announc.">
        <title>Genome Sequence of Naphthalene-Degrading Soil Bacterium Pseudomonas putida CSV86.</title>
        <authorList>
            <person name="Phale P.S."/>
            <person name="Paliwal V."/>
            <person name="Raju S.C."/>
            <person name="Modak A."/>
            <person name="Purohit H.J."/>
        </authorList>
    </citation>
    <scope>NUCLEOTIDE SEQUENCE [LARGE SCALE GENOMIC DNA]</scope>
    <source>
        <strain evidence="1 2">CSV86</strain>
    </source>
</reference>
<sequence length="133" mass="14690">MAEQTEFIKHSNINHVSGRHFTAPPHQAYAEAVGVAFLEDLPNGYYSVTSGVAAINYQLYFRAPPCCPDGDVAVSFKVISGMILLQNDWMQGVVAGSFRDVLVRIHKVDQDIGVGPGQDYEMKMLNGRFSVRL</sequence>
<name>A0A7K4EHZ9_9PSED</name>
<dbReference type="Proteomes" id="UP000010448">
    <property type="component" value="Unassembled WGS sequence"/>
</dbReference>
<keyword evidence="2" id="KW-1185">Reference proteome</keyword>
<proteinExistence type="predicted"/>
<accession>A0A7K4EHZ9</accession>
<gene>
    <name evidence="1" type="ORF">CSV86_019875</name>
</gene>
<evidence type="ECO:0000313" key="2">
    <source>
        <dbReference type="Proteomes" id="UP000010448"/>
    </source>
</evidence>
<dbReference type="AlphaFoldDB" id="A0A7K4EHZ9"/>